<reference evidence="7" key="1">
    <citation type="submission" date="2017-02" db="EMBL/GenBank/DDBJ databases">
        <authorList>
            <person name="Varghese N."/>
            <person name="Submissions S."/>
        </authorList>
    </citation>
    <scope>NUCLEOTIDE SEQUENCE [LARGE SCALE GENOMIC DNA]</scope>
    <source>
        <strain evidence="7">UM2</strain>
    </source>
</reference>
<dbReference type="GO" id="GO:0003700">
    <property type="term" value="F:DNA-binding transcription factor activity"/>
    <property type="evidence" value="ECO:0007669"/>
    <property type="project" value="InterPro"/>
</dbReference>
<dbReference type="Pfam" id="PF00126">
    <property type="entry name" value="HTH_1"/>
    <property type="match status" value="1"/>
</dbReference>
<dbReference type="PANTHER" id="PTHR30537:SF3">
    <property type="entry name" value="TRANSCRIPTIONAL REGULATORY PROTEIN"/>
    <property type="match status" value="1"/>
</dbReference>
<comment type="similarity">
    <text evidence="1">Belongs to the LysR transcriptional regulatory family.</text>
</comment>
<evidence type="ECO:0000259" key="5">
    <source>
        <dbReference type="PROSITE" id="PS50931"/>
    </source>
</evidence>
<sequence length="296" mass="31747">MNSEPDWDLYRSFAAVLREGSLSGAARSLGLTQPSVARHVDALEAAIGTTLFLRTQRGLSPTDAALRLKPHVEALVATSAALLRAAADHAGQVRGTVRISASEVVGVEHLPPILAELRRRHPALGIELVLSNSIDDLLGRQADIAIRMVEPVQQALVTRKVGAVEVGLHARRDYLDRCGVPETMEALAGYDLIGFDAETPAIRAMAGRYPMLRRRLFALCADSDLAQLAAIRAGFGIGFCQVQVARRSPELVRVLEHDCAIELGLWIVMHEDLRASASCRAAFDALAAGLGAIARG</sequence>
<proteinExistence type="inferred from homology"/>
<organism evidence="6 7">
    <name type="scientific">Rhizorhabdus histidinilytica</name>
    <dbReference type="NCBI Taxonomy" id="439228"/>
    <lineage>
        <taxon>Bacteria</taxon>
        <taxon>Pseudomonadati</taxon>
        <taxon>Pseudomonadota</taxon>
        <taxon>Alphaproteobacteria</taxon>
        <taxon>Sphingomonadales</taxon>
        <taxon>Sphingomonadaceae</taxon>
        <taxon>Rhizorhabdus</taxon>
    </lineage>
</organism>
<dbReference type="PRINTS" id="PR00039">
    <property type="entry name" value="HTHLYSR"/>
</dbReference>
<dbReference type="Pfam" id="PF03466">
    <property type="entry name" value="LysR_substrate"/>
    <property type="match status" value="1"/>
</dbReference>
<keyword evidence="4" id="KW-0804">Transcription</keyword>
<keyword evidence="3" id="KW-0238">DNA-binding</keyword>
<feature type="domain" description="HTH lysR-type" evidence="5">
    <location>
        <begin position="5"/>
        <end position="62"/>
    </location>
</feature>
<name>A0A1T5A182_9SPHN</name>
<dbReference type="OrthoDB" id="9798121at2"/>
<accession>A0A1T5A182</accession>
<evidence type="ECO:0000313" key="7">
    <source>
        <dbReference type="Proteomes" id="UP000189818"/>
    </source>
</evidence>
<dbReference type="InterPro" id="IPR036390">
    <property type="entry name" value="WH_DNA-bd_sf"/>
</dbReference>
<dbReference type="AlphaFoldDB" id="A0A1T5A182"/>
<dbReference type="InterPro" id="IPR000847">
    <property type="entry name" value="LysR_HTH_N"/>
</dbReference>
<gene>
    <name evidence="6" type="ORF">SAMN06295920_101453</name>
</gene>
<dbReference type="EMBL" id="FUYM01000001">
    <property type="protein sequence ID" value="SKB28595.1"/>
    <property type="molecule type" value="Genomic_DNA"/>
</dbReference>
<dbReference type="PANTHER" id="PTHR30537">
    <property type="entry name" value="HTH-TYPE TRANSCRIPTIONAL REGULATOR"/>
    <property type="match status" value="1"/>
</dbReference>
<dbReference type="GO" id="GO:0006351">
    <property type="term" value="P:DNA-templated transcription"/>
    <property type="evidence" value="ECO:0007669"/>
    <property type="project" value="TreeGrafter"/>
</dbReference>
<dbReference type="SUPFAM" id="SSF53850">
    <property type="entry name" value="Periplasmic binding protein-like II"/>
    <property type="match status" value="1"/>
</dbReference>
<protein>
    <submittedName>
        <fullName evidence="6">Transcriptional regulator, LysR family</fullName>
    </submittedName>
</protein>
<dbReference type="InterPro" id="IPR058163">
    <property type="entry name" value="LysR-type_TF_proteobact-type"/>
</dbReference>
<dbReference type="InterPro" id="IPR005119">
    <property type="entry name" value="LysR_subst-bd"/>
</dbReference>
<evidence type="ECO:0000256" key="1">
    <source>
        <dbReference type="ARBA" id="ARBA00009437"/>
    </source>
</evidence>
<dbReference type="InterPro" id="IPR036388">
    <property type="entry name" value="WH-like_DNA-bd_sf"/>
</dbReference>
<keyword evidence="2" id="KW-0805">Transcription regulation</keyword>
<keyword evidence="7" id="KW-1185">Reference proteome</keyword>
<dbReference type="Gene3D" id="3.40.190.290">
    <property type="match status" value="1"/>
</dbReference>
<dbReference type="Proteomes" id="UP000189818">
    <property type="component" value="Unassembled WGS sequence"/>
</dbReference>
<dbReference type="PROSITE" id="PS50931">
    <property type="entry name" value="HTH_LYSR"/>
    <property type="match status" value="1"/>
</dbReference>
<dbReference type="SUPFAM" id="SSF46785">
    <property type="entry name" value="Winged helix' DNA-binding domain"/>
    <property type="match status" value="1"/>
</dbReference>
<evidence type="ECO:0000256" key="2">
    <source>
        <dbReference type="ARBA" id="ARBA00023015"/>
    </source>
</evidence>
<evidence type="ECO:0000256" key="3">
    <source>
        <dbReference type="ARBA" id="ARBA00023125"/>
    </source>
</evidence>
<dbReference type="RefSeq" id="WP_079646396.1">
    <property type="nucleotide sequence ID" value="NZ_FUYM01000001.1"/>
</dbReference>
<evidence type="ECO:0000313" key="6">
    <source>
        <dbReference type="EMBL" id="SKB28595.1"/>
    </source>
</evidence>
<evidence type="ECO:0000256" key="4">
    <source>
        <dbReference type="ARBA" id="ARBA00023163"/>
    </source>
</evidence>
<dbReference type="STRING" id="439228.SAMN06295920_101453"/>
<dbReference type="Gene3D" id="1.10.10.10">
    <property type="entry name" value="Winged helix-like DNA-binding domain superfamily/Winged helix DNA-binding domain"/>
    <property type="match status" value="1"/>
</dbReference>
<dbReference type="GO" id="GO:0043565">
    <property type="term" value="F:sequence-specific DNA binding"/>
    <property type="evidence" value="ECO:0007669"/>
    <property type="project" value="TreeGrafter"/>
</dbReference>